<evidence type="ECO:0000256" key="1">
    <source>
        <dbReference type="ARBA" id="ARBA00004496"/>
    </source>
</evidence>
<dbReference type="Pfam" id="PF08264">
    <property type="entry name" value="Anticodon_1"/>
    <property type="match status" value="1"/>
</dbReference>
<comment type="catalytic activity">
    <reaction evidence="10 12">
        <text>tRNA(Val) + L-valine + ATP = L-valyl-tRNA(Val) + AMP + diphosphate</text>
        <dbReference type="Rhea" id="RHEA:10704"/>
        <dbReference type="Rhea" id="RHEA-COMP:9672"/>
        <dbReference type="Rhea" id="RHEA-COMP:9708"/>
        <dbReference type="ChEBI" id="CHEBI:30616"/>
        <dbReference type="ChEBI" id="CHEBI:33019"/>
        <dbReference type="ChEBI" id="CHEBI:57762"/>
        <dbReference type="ChEBI" id="CHEBI:78442"/>
        <dbReference type="ChEBI" id="CHEBI:78537"/>
        <dbReference type="ChEBI" id="CHEBI:456215"/>
        <dbReference type="EC" id="6.1.1.9"/>
    </reaction>
</comment>
<dbReference type="GO" id="GO:0005524">
    <property type="term" value="F:ATP binding"/>
    <property type="evidence" value="ECO:0007669"/>
    <property type="project" value="UniProtKB-UniRule"/>
</dbReference>
<dbReference type="InterPro" id="IPR014729">
    <property type="entry name" value="Rossmann-like_a/b/a_fold"/>
</dbReference>
<dbReference type="NCBIfam" id="NF004349">
    <property type="entry name" value="PRK05729.1"/>
    <property type="match status" value="1"/>
</dbReference>
<dbReference type="GO" id="GO:0006438">
    <property type="term" value="P:valyl-tRNA aminoacylation"/>
    <property type="evidence" value="ECO:0007669"/>
    <property type="project" value="UniProtKB-UniRule"/>
</dbReference>
<evidence type="ECO:0000256" key="3">
    <source>
        <dbReference type="ARBA" id="ARBA00022490"/>
    </source>
</evidence>
<dbReference type="CDD" id="cd07962">
    <property type="entry name" value="Anticodon_Ia_Val"/>
    <property type="match status" value="1"/>
</dbReference>
<dbReference type="EC" id="6.1.1.9" evidence="12"/>
<dbReference type="GO" id="GO:0004832">
    <property type="term" value="F:valine-tRNA ligase activity"/>
    <property type="evidence" value="ECO:0007669"/>
    <property type="project" value="UniProtKB-UniRule"/>
</dbReference>
<dbReference type="GO" id="GO:0005829">
    <property type="term" value="C:cytosol"/>
    <property type="evidence" value="ECO:0007669"/>
    <property type="project" value="TreeGrafter"/>
</dbReference>
<evidence type="ECO:0000256" key="7">
    <source>
        <dbReference type="ARBA" id="ARBA00022917"/>
    </source>
</evidence>
<comment type="similarity">
    <text evidence="11 12">Belongs to the class-I aminoacyl-tRNA synthetase family. ValS type 1 subfamily.</text>
</comment>
<dbReference type="CDD" id="cd00817">
    <property type="entry name" value="ValRS_core"/>
    <property type="match status" value="1"/>
</dbReference>
<reference evidence="16 17" key="1">
    <citation type="submission" date="2017-06" db="EMBL/GenBank/DDBJ databases">
        <authorList>
            <person name="Kim H.J."/>
            <person name="Triplett B.A."/>
        </authorList>
    </citation>
    <scope>NUCLEOTIDE SEQUENCE [LARGE SCALE GENOMIC DNA]</scope>
    <source>
        <strain evidence="16 17">594</strain>
    </source>
</reference>
<keyword evidence="4 12" id="KW-0436">Ligase</keyword>
<evidence type="ECO:0000259" key="15">
    <source>
        <dbReference type="Pfam" id="PF10458"/>
    </source>
</evidence>
<dbReference type="HAMAP" id="MF_02004">
    <property type="entry name" value="Val_tRNA_synth_type1"/>
    <property type="match status" value="1"/>
</dbReference>
<gene>
    <name evidence="12" type="primary">valS</name>
    <name evidence="16" type="ORF">CEE63_09475</name>
</gene>
<evidence type="ECO:0000256" key="9">
    <source>
        <dbReference type="ARBA" id="ARBA00023146"/>
    </source>
</evidence>
<dbReference type="Gene3D" id="3.90.740.10">
    <property type="entry name" value="Valyl/Leucyl/Isoleucyl-tRNA synthetase, editing domain"/>
    <property type="match status" value="2"/>
</dbReference>
<comment type="subunit">
    <text evidence="2 12">Monomer.</text>
</comment>
<dbReference type="NCBIfam" id="TIGR00422">
    <property type="entry name" value="valS"/>
    <property type="match status" value="1"/>
</dbReference>
<dbReference type="FunFam" id="3.40.50.620:FF:000098">
    <property type="entry name" value="Valine--tRNA ligase"/>
    <property type="match status" value="1"/>
</dbReference>
<dbReference type="SUPFAM" id="SSF46589">
    <property type="entry name" value="tRNA-binding arm"/>
    <property type="match status" value="1"/>
</dbReference>
<evidence type="ECO:0000256" key="4">
    <source>
        <dbReference type="ARBA" id="ARBA00022598"/>
    </source>
</evidence>
<dbReference type="InterPro" id="IPR010978">
    <property type="entry name" value="tRNA-bd_arm"/>
</dbReference>
<comment type="caution">
    <text evidence="16">The sequence shown here is derived from an EMBL/GenBank/DDBJ whole genome shotgun (WGS) entry which is preliminary data.</text>
</comment>
<evidence type="ECO:0000256" key="6">
    <source>
        <dbReference type="ARBA" id="ARBA00022840"/>
    </source>
</evidence>
<feature type="domain" description="Valyl-tRNA synthetase tRNA-binding arm" evidence="15">
    <location>
        <begin position="895"/>
        <end position="957"/>
    </location>
</feature>
<dbReference type="Pfam" id="PF10458">
    <property type="entry name" value="Val_tRNA-synt_C"/>
    <property type="match status" value="1"/>
</dbReference>
<feature type="binding site" evidence="12">
    <location>
        <position position="554"/>
    </location>
    <ligand>
        <name>ATP</name>
        <dbReference type="ChEBI" id="CHEBI:30616"/>
    </ligand>
</feature>
<comment type="function">
    <text evidence="12">Catalyzes the attachment of valine to tRNA(Val). As ValRS can inadvertently accommodate and process structurally similar amino acids such as threonine, to avoid such errors, it has a 'posttransfer' editing activity that hydrolyzes mischarged Thr-tRNA(Val) in a tRNA-dependent manner.</text>
</comment>
<evidence type="ECO:0000256" key="8">
    <source>
        <dbReference type="ARBA" id="ARBA00023054"/>
    </source>
</evidence>
<dbReference type="FunFam" id="1.10.287.380:FF:000001">
    <property type="entry name" value="Valine--tRNA ligase"/>
    <property type="match status" value="1"/>
</dbReference>
<dbReference type="FunFam" id="3.90.740.10:FF:000015">
    <property type="entry name" value="Valine--tRNA ligase"/>
    <property type="match status" value="1"/>
</dbReference>
<evidence type="ECO:0000313" key="16">
    <source>
        <dbReference type="EMBL" id="OWQ74917.1"/>
    </source>
</evidence>
<feature type="short sequence motif" description="'HIGH' region" evidence="12">
    <location>
        <begin position="43"/>
        <end position="53"/>
    </location>
</feature>
<feature type="coiled-coil region" evidence="12">
    <location>
        <begin position="893"/>
        <end position="953"/>
    </location>
</feature>
<keyword evidence="8 12" id="KW-0175">Coiled coil</keyword>
<dbReference type="InterPro" id="IPR002300">
    <property type="entry name" value="aa-tRNA-synth_Ia"/>
</dbReference>
<dbReference type="PANTHER" id="PTHR11946">
    <property type="entry name" value="VALYL-TRNA SYNTHETASES"/>
    <property type="match status" value="1"/>
</dbReference>
<feature type="domain" description="Aminoacyl-tRNA synthetase class Ia" evidence="13">
    <location>
        <begin position="17"/>
        <end position="628"/>
    </location>
</feature>
<dbReference type="InterPro" id="IPR001412">
    <property type="entry name" value="aa-tRNA-synth_I_CS"/>
</dbReference>
<comment type="domain">
    <text evidence="12">ValRS has two distinct active sites: one for aminoacylation and one for editing. The misactivated threonine is translocated from the active site to the editing site.</text>
</comment>
<accession>A0A246I7Q9</accession>
<comment type="domain">
    <text evidence="12">The C-terminal coiled-coil domain is crucial for aminoacylation activity.</text>
</comment>
<keyword evidence="5 12" id="KW-0547">Nucleotide-binding</keyword>
<dbReference type="Gene3D" id="1.10.287.380">
    <property type="entry name" value="Valyl-tRNA synthetase, C-terminal domain"/>
    <property type="match status" value="1"/>
</dbReference>
<evidence type="ECO:0000256" key="12">
    <source>
        <dbReference type="HAMAP-Rule" id="MF_02004"/>
    </source>
</evidence>
<dbReference type="InterPro" id="IPR002303">
    <property type="entry name" value="Valyl-tRNA_ligase"/>
</dbReference>
<evidence type="ECO:0000256" key="10">
    <source>
        <dbReference type="ARBA" id="ARBA00047552"/>
    </source>
</evidence>
<dbReference type="RefSeq" id="WP_088496898.1">
    <property type="nucleotide sequence ID" value="NZ_NIVX01000067.1"/>
</dbReference>
<comment type="subcellular location">
    <subcellularLocation>
        <location evidence="1 12">Cytoplasm</location>
    </subcellularLocation>
</comment>
<dbReference type="SUPFAM" id="SSF50677">
    <property type="entry name" value="ValRS/IleRS/LeuRS editing domain"/>
    <property type="match status" value="1"/>
</dbReference>
<dbReference type="InterPro" id="IPR013155">
    <property type="entry name" value="M/V/L/I-tRNA-synth_anticd-bd"/>
</dbReference>
<feature type="domain" description="Methionyl/Valyl/Leucyl/Isoleucyl-tRNA synthetase anticodon-binding" evidence="14">
    <location>
        <begin position="671"/>
        <end position="834"/>
    </location>
</feature>
<dbReference type="InterPro" id="IPR009080">
    <property type="entry name" value="tRNAsynth_Ia_anticodon-bd"/>
</dbReference>
<evidence type="ECO:0000259" key="14">
    <source>
        <dbReference type="Pfam" id="PF08264"/>
    </source>
</evidence>
<sequence>MTQLASSYDPTSFETDLYEAWEKAGHFKPSGTGEPYTILLPPPNVTGTLHMGHAFQQTLMDALVRYHRMRGYDTLWQVGTDHAGIATEMVVSRNLALEGKGETRDSLGREGFIGKVWEWKQQSGDTIERQMRRLGTSADWSRSTFTMDPQPSAAVNEAFVRWYEQGLIYRGQRLVNWDPVLKTAISDLEVESAEEDGFLWSIAYTLDEGLSYEHVERDADGVETLRETRDYLVVATTRPETLLGDTAVMVHPEDERYAHLIGKSVVLPLTGRRVPVIADDYVDRAFGTGVVKVTPAHDFNDYEVGVRHSLPMINLFTPVAALNENAPERFQGLDRYEARKAVLAELEDLGILVETKAHKLQVPRGDRTGQVIEPYLTDQWFVKMDDLAKRGLELVEDGSISFVPPNWINTYRHWMNNIQDWCISRQLWWGHRIPAWFDAATGNCYVGRSEEEVRAKHNLGSDVVLNQESDVLETWFSSQLWPFSTLGWPNEQAMAERGFDRYLPSSVLITGFDIIFFWVARMIMATDNLVGKIPFKDVYFTGLIRDGQGQKMSKSKGNVLDPLDIIDGITIDDLVAKRTGGLMQPKMVEKIEKATRKEFPDGIAAHGADALRFTIAALATHGRDIKFDMNRAEGYKNFCNKLWNASRFVLMQTSDFDPSEVDDIAVYSETDHWILSRLAATASEAQKHFADYRFDLLAQCLYEFVWNDFCDWYLELSKVSLMASTSVDQMSVPLEPPAAVAAQHTLLRVLEGILRLLHPLAPFITEALWKQVAPKLYKELNERDSISLRAYPTPEEFSAGASRNDEDVEWLKRAISAVRRVRSELNVAPSKQVPLRLQAGLAQDRVRIERFSTSLSFLLKLDSIQWLAEGESAPPAAAAIVGELKLLVPLEGLVDLDAERVRLDKEIARVEAEKEKSETKLARFTDKVPPAVVEQERVRLADWNTQLAGLREQRAKL</sequence>
<dbReference type="PANTHER" id="PTHR11946:SF93">
    <property type="entry name" value="VALINE--TRNA LIGASE, CHLOROPLASTIC_MITOCHONDRIAL 2"/>
    <property type="match status" value="1"/>
</dbReference>
<dbReference type="Proteomes" id="UP000197090">
    <property type="component" value="Unassembled WGS sequence"/>
</dbReference>
<keyword evidence="7 12" id="KW-0648">Protein biosynthesis</keyword>
<organism evidence="16 17">
    <name type="scientific">Stenotrophomonas maltophilia</name>
    <name type="common">Pseudomonas maltophilia</name>
    <name type="synonym">Xanthomonas maltophilia</name>
    <dbReference type="NCBI Taxonomy" id="40324"/>
    <lineage>
        <taxon>Bacteria</taxon>
        <taxon>Pseudomonadati</taxon>
        <taxon>Pseudomonadota</taxon>
        <taxon>Gammaproteobacteria</taxon>
        <taxon>Lysobacterales</taxon>
        <taxon>Lysobacteraceae</taxon>
        <taxon>Stenotrophomonas</taxon>
        <taxon>Stenotrophomonas maltophilia group</taxon>
    </lineage>
</organism>
<dbReference type="InterPro" id="IPR037118">
    <property type="entry name" value="Val-tRNA_synth_C_sf"/>
</dbReference>
<keyword evidence="6 12" id="KW-0067">ATP-binding</keyword>
<dbReference type="Pfam" id="PF00133">
    <property type="entry name" value="tRNA-synt_1"/>
    <property type="match status" value="1"/>
</dbReference>
<dbReference type="SUPFAM" id="SSF52374">
    <property type="entry name" value="Nucleotidylyl transferase"/>
    <property type="match status" value="1"/>
</dbReference>
<evidence type="ECO:0000256" key="11">
    <source>
        <dbReference type="ARBA" id="ARBA00060830"/>
    </source>
</evidence>
<dbReference type="InterPro" id="IPR009008">
    <property type="entry name" value="Val/Leu/Ile-tRNA-synth_edit"/>
</dbReference>
<protein>
    <recommendedName>
        <fullName evidence="12">Valine--tRNA ligase</fullName>
        <ecNumber evidence="12">6.1.1.9</ecNumber>
    </recommendedName>
    <alternativeName>
        <fullName evidence="12">Valyl-tRNA synthetase</fullName>
        <shortName evidence="12">ValRS</shortName>
    </alternativeName>
</protein>
<dbReference type="InterPro" id="IPR033705">
    <property type="entry name" value="Anticodon_Ia_Val"/>
</dbReference>
<dbReference type="GO" id="GO:0002161">
    <property type="term" value="F:aminoacyl-tRNA deacylase activity"/>
    <property type="evidence" value="ECO:0007669"/>
    <property type="project" value="InterPro"/>
</dbReference>
<evidence type="ECO:0000256" key="2">
    <source>
        <dbReference type="ARBA" id="ARBA00011245"/>
    </source>
</evidence>
<dbReference type="EMBL" id="NIVX01000067">
    <property type="protein sequence ID" value="OWQ74917.1"/>
    <property type="molecule type" value="Genomic_DNA"/>
</dbReference>
<evidence type="ECO:0000313" key="17">
    <source>
        <dbReference type="Proteomes" id="UP000197090"/>
    </source>
</evidence>
<keyword evidence="9 12" id="KW-0030">Aminoacyl-tRNA synthetase</keyword>
<dbReference type="PROSITE" id="PS00178">
    <property type="entry name" value="AA_TRNA_LIGASE_I"/>
    <property type="match status" value="1"/>
</dbReference>
<dbReference type="Gene3D" id="1.10.730.10">
    <property type="entry name" value="Isoleucyl-tRNA Synthetase, Domain 1"/>
    <property type="match status" value="1"/>
</dbReference>
<proteinExistence type="inferred from homology"/>
<evidence type="ECO:0000256" key="5">
    <source>
        <dbReference type="ARBA" id="ARBA00022741"/>
    </source>
</evidence>
<dbReference type="SUPFAM" id="SSF47323">
    <property type="entry name" value="Anticodon-binding domain of a subclass of class I aminoacyl-tRNA synthetases"/>
    <property type="match status" value="1"/>
</dbReference>
<evidence type="ECO:0000259" key="13">
    <source>
        <dbReference type="Pfam" id="PF00133"/>
    </source>
</evidence>
<dbReference type="AlphaFoldDB" id="A0A246I7Q9"/>
<dbReference type="PRINTS" id="PR00986">
    <property type="entry name" value="TRNASYNTHVAL"/>
</dbReference>
<dbReference type="InterPro" id="IPR019499">
    <property type="entry name" value="Val-tRNA_synth_tRNA-bd"/>
</dbReference>
<feature type="short sequence motif" description="'KMSKS' region" evidence="12">
    <location>
        <begin position="551"/>
        <end position="555"/>
    </location>
</feature>
<dbReference type="Gene3D" id="3.40.50.620">
    <property type="entry name" value="HUPs"/>
    <property type="match status" value="2"/>
</dbReference>
<dbReference type="FunFam" id="3.40.50.620:FF:000032">
    <property type="entry name" value="Valine--tRNA ligase"/>
    <property type="match status" value="1"/>
</dbReference>
<name>A0A246I7Q9_STEMA</name>
<keyword evidence="3 12" id="KW-0963">Cytoplasm</keyword>